<name>A0A915EKN3_9BILA</name>
<accession>A0A915EKN3</accession>
<sequence length="77" mass="8194">MDTLGLSPIAPLPPGGSNQAVVLGGAASGSGAHWSNAQNDFKFLMVKFKLGYEAPTFYDGRSPMDLQYRPAHNDPTN</sequence>
<dbReference type="WBParaSite" id="jg7752">
    <property type="protein sequence ID" value="jg7752"/>
    <property type="gene ID" value="jg7752"/>
</dbReference>
<dbReference type="Proteomes" id="UP000887574">
    <property type="component" value="Unplaced"/>
</dbReference>
<organism evidence="1 2">
    <name type="scientific">Ditylenchus dipsaci</name>
    <dbReference type="NCBI Taxonomy" id="166011"/>
    <lineage>
        <taxon>Eukaryota</taxon>
        <taxon>Metazoa</taxon>
        <taxon>Ecdysozoa</taxon>
        <taxon>Nematoda</taxon>
        <taxon>Chromadorea</taxon>
        <taxon>Rhabditida</taxon>
        <taxon>Tylenchina</taxon>
        <taxon>Tylenchomorpha</taxon>
        <taxon>Sphaerularioidea</taxon>
        <taxon>Anguinidae</taxon>
        <taxon>Anguininae</taxon>
        <taxon>Ditylenchus</taxon>
    </lineage>
</organism>
<evidence type="ECO:0000313" key="2">
    <source>
        <dbReference type="WBParaSite" id="jg7752"/>
    </source>
</evidence>
<keyword evidence="1" id="KW-1185">Reference proteome</keyword>
<dbReference type="AlphaFoldDB" id="A0A915EKN3"/>
<protein>
    <submittedName>
        <fullName evidence="2">Uncharacterized protein</fullName>
    </submittedName>
</protein>
<reference evidence="2" key="1">
    <citation type="submission" date="2022-11" db="UniProtKB">
        <authorList>
            <consortium name="WormBaseParasite"/>
        </authorList>
    </citation>
    <scope>IDENTIFICATION</scope>
</reference>
<proteinExistence type="predicted"/>
<evidence type="ECO:0000313" key="1">
    <source>
        <dbReference type="Proteomes" id="UP000887574"/>
    </source>
</evidence>